<comment type="similarity">
    <text evidence="1">Belongs to the TRAFAC class TrmE-Era-EngA-EngB-Septin-like GTPase superfamily. AIG1/Toc34/Toc159-like paraseptin GTPase family. IAN subfamily.</text>
</comment>
<protein>
    <recommendedName>
        <fullName evidence="4">AIG1-type G domain-containing protein</fullName>
    </recommendedName>
</protein>
<name>A0AAX7SDV7_ASTCA</name>
<dbReference type="Ensembl" id="ENSACLT00000079864.1">
    <property type="protein sequence ID" value="ENSACLP00000042539.1"/>
    <property type="gene ID" value="ENSACLG00000023585.2"/>
</dbReference>
<dbReference type="SUPFAM" id="SSF52540">
    <property type="entry name" value="P-loop containing nucleoside triphosphate hydrolases"/>
    <property type="match status" value="1"/>
</dbReference>
<reference evidence="5" key="3">
    <citation type="submission" date="2025-09" db="UniProtKB">
        <authorList>
            <consortium name="Ensembl"/>
        </authorList>
    </citation>
    <scope>IDENTIFICATION</scope>
</reference>
<dbReference type="Proteomes" id="UP000265100">
    <property type="component" value="Chromosome 9"/>
</dbReference>
<dbReference type="PANTHER" id="PTHR10903:SF188">
    <property type="entry name" value="GTPASE IMAP FAMILY MEMBER 2-LIKE-RELATED"/>
    <property type="match status" value="1"/>
</dbReference>
<evidence type="ECO:0000256" key="2">
    <source>
        <dbReference type="ARBA" id="ARBA00022741"/>
    </source>
</evidence>
<reference evidence="5" key="1">
    <citation type="submission" date="2018-05" db="EMBL/GenBank/DDBJ databases">
        <authorList>
            <person name="Datahose"/>
        </authorList>
    </citation>
    <scope>NUCLEOTIDE SEQUENCE</scope>
</reference>
<dbReference type="GeneTree" id="ENSGT01140000282522"/>
<dbReference type="InterPro" id="IPR006703">
    <property type="entry name" value="G_AIG1"/>
</dbReference>
<evidence type="ECO:0000256" key="1">
    <source>
        <dbReference type="ARBA" id="ARBA00008535"/>
    </source>
</evidence>
<dbReference type="PROSITE" id="PS51720">
    <property type="entry name" value="G_AIG1"/>
    <property type="match status" value="1"/>
</dbReference>
<sequence length="371" mass="42190">MCLHKFVVYDSIRGKIFLSIFLFTDKISVVLLGNVDYLKKSLITIILGKDAIKLSETGAHKNREIYQDDKFVFTCISDTNNAIKELFLENPVPDMCVLMVENEFSLDHVWQQIGNLKEVTGKPKDEFIVVLPGIRTTSDYPFKCYTMLQFFTQLNDLVKMKDETNMRPAYNPGSQHQTDMKGKCTITNVNLVLVGMAGTGKSASANSILRKEAFLSTSSSSSVTRECQVEQREINGVHVRVIDTPDIFDDEMPSSVREKHVKRCKQLCESKPCVFVLVMHASRFTDGERDILKKLERAFGSKVREKTVILFTRGDDLQRARMSLEDFLHRCQPALKEIIQKCGNRCVLFENMSDSCQVEKLMNLAIALSKQ</sequence>
<evidence type="ECO:0000313" key="5">
    <source>
        <dbReference type="Ensembl" id="ENSACLP00000042539.1"/>
    </source>
</evidence>
<reference evidence="5" key="2">
    <citation type="submission" date="2025-08" db="UniProtKB">
        <authorList>
            <consortium name="Ensembl"/>
        </authorList>
    </citation>
    <scope>IDENTIFICATION</scope>
</reference>
<dbReference type="AlphaFoldDB" id="A0AAX7SDV7"/>
<dbReference type="Pfam" id="PF04548">
    <property type="entry name" value="AIG1"/>
    <property type="match status" value="1"/>
</dbReference>
<dbReference type="GO" id="GO:0005525">
    <property type="term" value="F:GTP binding"/>
    <property type="evidence" value="ECO:0007669"/>
    <property type="project" value="UniProtKB-KW"/>
</dbReference>
<dbReference type="InterPro" id="IPR027417">
    <property type="entry name" value="P-loop_NTPase"/>
</dbReference>
<dbReference type="Gene3D" id="3.40.50.300">
    <property type="entry name" value="P-loop containing nucleotide triphosphate hydrolases"/>
    <property type="match status" value="1"/>
</dbReference>
<dbReference type="PANTHER" id="PTHR10903">
    <property type="entry name" value="GTPASE, IMAP FAMILY MEMBER-RELATED"/>
    <property type="match status" value="1"/>
</dbReference>
<proteinExistence type="inferred from homology"/>
<feature type="domain" description="AIG1-type G" evidence="4">
    <location>
        <begin position="186"/>
        <end position="371"/>
    </location>
</feature>
<keyword evidence="3" id="KW-0342">GTP-binding</keyword>
<evidence type="ECO:0000256" key="3">
    <source>
        <dbReference type="ARBA" id="ARBA00023134"/>
    </source>
</evidence>
<evidence type="ECO:0000313" key="6">
    <source>
        <dbReference type="Proteomes" id="UP000265100"/>
    </source>
</evidence>
<evidence type="ECO:0000259" key="4">
    <source>
        <dbReference type="PROSITE" id="PS51720"/>
    </source>
</evidence>
<accession>A0AAX7SDV7</accession>
<keyword evidence="2" id="KW-0547">Nucleotide-binding</keyword>
<dbReference type="FunFam" id="3.40.50.300:FF:000366">
    <property type="entry name" value="GTPase, IMAP family member 2"/>
    <property type="match status" value="1"/>
</dbReference>
<dbReference type="InterPro" id="IPR045058">
    <property type="entry name" value="GIMA/IAN/Toc"/>
</dbReference>
<organism evidence="5 6">
    <name type="scientific">Astatotilapia calliptera</name>
    <name type="common">Eastern happy</name>
    <name type="synonym">Chromis callipterus</name>
    <dbReference type="NCBI Taxonomy" id="8154"/>
    <lineage>
        <taxon>Eukaryota</taxon>
        <taxon>Metazoa</taxon>
        <taxon>Chordata</taxon>
        <taxon>Craniata</taxon>
        <taxon>Vertebrata</taxon>
        <taxon>Euteleostomi</taxon>
        <taxon>Actinopterygii</taxon>
        <taxon>Neopterygii</taxon>
        <taxon>Teleostei</taxon>
        <taxon>Neoteleostei</taxon>
        <taxon>Acanthomorphata</taxon>
        <taxon>Ovalentaria</taxon>
        <taxon>Cichlomorphae</taxon>
        <taxon>Cichliformes</taxon>
        <taxon>Cichlidae</taxon>
        <taxon>African cichlids</taxon>
        <taxon>Pseudocrenilabrinae</taxon>
        <taxon>Haplochromini</taxon>
        <taxon>Astatotilapia</taxon>
    </lineage>
</organism>
<keyword evidence="6" id="KW-1185">Reference proteome</keyword>